<evidence type="ECO:0000313" key="2">
    <source>
        <dbReference type="Proteomes" id="UP000000417"/>
    </source>
</evidence>
<accession>Q67MT0</accession>
<gene>
    <name evidence="1" type="ordered locus">STH2028</name>
</gene>
<evidence type="ECO:0000313" key="1">
    <source>
        <dbReference type="EMBL" id="BAD41013.1"/>
    </source>
</evidence>
<name>Q67MT0_SYMTH</name>
<evidence type="ECO:0008006" key="3">
    <source>
        <dbReference type="Google" id="ProtNLM"/>
    </source>
</evidence>
<dbReference type="InterPro" id="IPR016181">
    <property type="entry name" value="Acyl_CoA_acyltransferase"/>
</dbReference>
<dbReference type="AlphaFoldDB" id="Q67MT0"/>
<protein>
    <recommendedName>
        <fullName evidence="3">N-acetyltransferase domain-containing protein</fullName>
    </recommendedName>
</protein>
<dbReference type="EMBL" id="AP006840">
    <property type="protein sequence ID" value="BAD41013.1"/>
    <property type="molecule type" value="Genomic_DNA"/>
</dbReference>
<sequence length="255" mass="27279">MAMPYELRDLAPALEYAGRHPEAGFALLRSLQSGLRPGLAAIVDDPERVTAVMLVHRPDWRKRDPLPTHIQLDAETAGAALRLLAWVPPGAEVRLTTYRPWLHELALGVLEGARTVQHVLCVADAQRFRPDPGTDLAVEIGADQVAQAGHDGAVGPEEGDRLFGVVREGRLLACAALGPPENGYAPVRCLFPASPEGRQGCGAAALSAAVQAALQAGHRVLCRLPASELPLLHLAARLGLSPVCREWSAEGRVRR</sequence>
<dbReference type="STRING" id="292459.STH2028"/>
<keyword evidence="2" id="KW-1185">Reference proteome</keyword>
<dbReference type="HOGENOM" id="CLU_1089593_0_0_9"/>
<dbReference type="Gene3D" id="3.40.630.30">
    <property type="match status" value="1"/>
</dbReference>
<dbReference type="SUPFAM" id="SSF55729">
    <property type="entry name" value="Acyl-CoA N-acyltransferases (Nat)"/>
    <property type="match status" value="1"/>
</dbReference>
<reference evidence="1 2" key="1">
    <citation type="journal article" date="2004" name="Nucleic Acids Res.">
        <title>Genome sequence of Symbiobacterium thermophilum, an uncultivable bacterium that depends on microbial commensalism.</title>
        <authorList>
            <person name="Ueda K."/>
            <person name="Yamashita A."/>
            <person name="Ishikawa J."/>
            <person name="Shimada M."/>
            <person name="Watsuji T."/>
            <person name="Morimura K."/>
            <person name="Ikeda H."/>
            <person name="Hattori M."/>
            <person name="Beppu T."/>
        </authorList>
    </citation>
    <scope>NUCLEOTIDE SEQUENCE [LARGE SCALE GENOMIC DNA]</scope>
    <source>
        <strain evidence="2">T / IAM 14863</strain>
    </source>
</reference>
<proteinExistence type="predicted"/>
<dbReference type="Proteomes" id="UP000000417">
    <property type="component" value="Chromosome"/>
</dbReference>
<dbReference type="KEGG" id="sth:STH2028"/>
<organism evidence="1 2">
    <name type="scientific">Symbiobacterium thermophilum (strain DSM 24528 / JCM 14929 / IAM 14863 / T)</name>
    <dbReference type="NCBI Taxonomy" id="292459"/>
    <lineage>
        <taxon>Bacteria</taxon>
        <taxon>Bacillati</taxon>
        <taxon>Bacillota</taxon>
        <taxon>Clostridia</taxon>
        <taxon>Eubacteriales</taxon>
        <taxon>Symbiobacteriaceae</taxon>
        <taxon>Symbiobacterium</taxon>
    </lineage>
</organism>